<dbReference type="STRING" id="123214.PERMA_1081"/>
<dbReference type="Proteomes" id="UP000001366">
    <property type="component" value="Chromosome"/>
</dbReference>
<dbReference type="PANTHER" id="PTHR43798">
    <property type="entry name" value="MONOACYLGLYCEROL LIPASE"/>
    <property type="match status" value="1"/>
</dbReference>
<sequence>MKVFTPYAVLFLHAFPLNKEMYRSQFEFLEKEGVPYVAVDYFGFGEERNIPSDYSISQLTDYIVYRLSSLGIKKVIPVGDSMGGYIMFDLWRRYRDILSGLVFVSTRAEADTEEGKKGRYATIERIKKEGKEFLIEFMLDAQTSPSTKNDRNKMRKLECIMRQATEEGIIKALKALAERPDNTDILQSIDIPTLVIAGRDDEKVTPPSVVKKIADGIKGSRFVEIDNAAHLPPFENPEAFNSILGDFLKKVL</sequence>
<dbReference type="InterPro" id="IPR000073">
    <property type="entry name" value="AB_hydrolase_1"/>
</dbReference>
<keyword evidence="3" id="KW-1185">Reference proteome</keyword>
<dbReference type="AlphaFoldDB" id="C0QQC0"/>
<dbReference type="EMBL" id="CP001230">
    <property type="protein sequence ID" value="ACO03174.1"/>
    <property type="molecule type" value="Genomic_DNA"/>
</dbReference>
<dbReference type="eggNOG" id="COG0596">
    <property type="taxonomic scope" value="Bacteria"/>
</dbReference>
<dbReference type="OrthoDB" id="252464at2"/>
<dbReference type="Gene3D" id="3.40.50.1820">
    <property type="entry name" value="alpha/beta hydrolase"/>
    <property type="match status" value="1"/>
</dbReference>
<accession>C0QQC0</accession>
<name>C0QQC0_PERMH</name>
<evidence type="ECO:0000313" key="2">
    <source>
        <dbReference type="EMBL" id="ACO03174.1"/>
    </source>
</evidence>
<feature type="domain" description="AB hydrolase-1" evidence="1">
    <location>
        <begin position="8"/>
        <end position="237"/>
    </location>
</feature>
<organism evidence="2 3">
    <name type="scientific">Persephonella marina (strain DSM 14350 / EX-H1)</name>
    <dbReference type="NCBI Taxonomy" id="123214"/>
    <lineage>
        <taxon>Bacteria</taxon>
        <taxon>Pseudomonadati</taxon>
        <taxon>Aquificota</taxon>
        <taxon>Aquificia</taxon>
        <taxon>Aquificales</taxon>
        <taxon>Hydrogenothermaceae</taxon>
        <taxon>Persephonella</taxon>
    </lineage>
</organism>
<reference evidence="2 3" key="1">
    <citation type="journal article" date="2009" name="J. Bacteriol.">
        <title>Complete and draft genome sequences of six members of the Aquificales.</title>
        <authorList>
            <person name="Reysenbach A.L."/>
            <person name="Hamamura N."/>
            <person name="Podar M."/>
            <person name="Griffiths E."/>
            <person name="Ferreira S."/>
            <person name="Hochstein R."/>
            <person name="Heidelberg J."/>
            <person name="Johnson J."/>
            <person name="Mead D."/>
            <person name="Pohorille A."/>
            <person name="Sarmiento M."/>
            <person name="Schweighofer K."/>
            <person name="Seshadri R."/>
            <person name="Voytek M.A."/>
        </authorList>
    </citation>
    <scope>NUCLEOTIDE SEQUENCE [LARGE SCALE GENOMIC DNA]</scope>
    <source>
        <strain evidence="3">DSM 14350 / EX-H1</strain>
    </source>
</reference>
<dbReference type="HOGENOM" id="CLU_020336_50_4_0"/>
<proteinExistence type="predicted"/>
<dbReference type="PRINTS" id="PR00412">
    <property type="entry name" value="EPOXHYDRLASE"/>
</dbReference>
<protein>
    <submittedName>
        <fullName evidence="2">Putative hydrolase, alpha/beta fold family</fullName>
    </submittedName>
</protein>
<dbReference type="RefSeq" id="WP_012675413.1">
    <property type="nucleotide sequence ID" value="NC_012440.1"/>
</dbReference>
<evidence type="ECO:0000259" key="1">
    <source>
        <dbReference type="Pfam" id="PF00561"/>
    </source>
</evidence>
<dbReference type="GO" id="GO:0016787">
    <property type="term" value="F:hydrolase activity"/>
    <property type="evidence" value="ECO:0007669"/>
    <property type="project" value="UniProtKB-KW"/>
</dbReference>
<gene>
    <name evidence="2" type="ordered locus">PERMA_1081</name>
</gene>
<dbReference type="Pfam" id="PF00561">
    <property type="entry name" value="Abhydrolase_1"/>
    <property type="match status" value="1"/>
</dbReference>
<evidence type="ECO:0000313" key="3">
    <source>
        <dbReference type="Proteomes" id="UP000001366"/>
    </source>
</evidence>
<dbReference type="InterPro" id="IPR050266">
    <property type="entry name" value="AB_hydrolase_sf"/>
</dbReference>
<dbReference type="SUPFAM" id="SSF53474">
    <property type="entry name" value="alpha/beta-Hydrolases"/>
    <property type="match status" value="1"/>
</dbReference>
<dbReference type="KEGG" id="pmx:PERMA_1081"/>
<dbReference type="InterPro" id="IPR029058">
    <property type="entry name" value="AB_hydrolase_fold"/>
</dbReference>
<keyword evidence="2" id="KW-0378">Hydrolase</keyword>
<dbReference type="InterPro" id="IPR000639">
    <property type="entry name" value="Epox_hydrolase-like"/>
</dbReference>
<dbReference type="PaxDb" id="123214-PERMA_1081"/>